<evidence type="ECO:0000256" key="3">
    <source>
        <dbReference type="ARBA" id="ARBA00022679"/>
    </source>
</evidence>
<accession>A0A1N6RYV0</accession>
<reference evidence="16" key="2">
    <citation type="submission" date="2017-03" db="EMBL/GenBank/DDBJ databases">
        <title>Bacillus sp. V-88(T) DSM27956, whole genome shotgun sequencing project.</title>
        <authorList>
            <person name="Dastager S.G."/>
            <person name="Neurgaonkar P.S."/>
            <person name="Dharne M.S."/>
        </authorList>
    </citation>
    <scope>NUCLEOTIDE SEQUENCE [LARGE SCALE GENOMIC DNA]</scope>
    <source>
        <strain evidence="16">DSM 25145</strain>
    </source>
</reference>
<keyword evidence="4" id="KW-0133">Cell shape</keyword>
<reference evidence="13" key="3">
    <citation type="submission" date="2017-03" db="EMBL/GenBank/DDBJ databases">
        <authorList>
            <person name="Dastager S.G."/>
            <person name="Neurgaonkar P.S."/>
            <person name="Dharne M.S."/>
        </authorList>
    </citation>
    <scope>NUCLEOTIDE SEQUENCE</scope>
    <source>
        <strain evidence="13">DSM 25145</strain>
    </source>
</reference>
<dbReference type="InterPro" id="IPR016181">
    <property type="entry name" value="Acyl_CoA_acyltransferase"/>
</dbReference>
<dbReference type="GO" id="GO:0016755">
    <property type="term" value="F:aminoacyltransferase activity"/>
    <property type="evidence" value="ECO:0007669"/>
    <property type="project" value="InterPro"/>
</dbReference>
<dbReference type="PANTHER" id="PTHR36174">
    <property type="entry name" value="LIPID II:GLYCINE GLYCYLTRANSFERASE"/>
    <property type="match status" value="1"/>
</dbReference>
<evidence type="ECO:0000259" key="12">
    <source>
        <dbReference type="Pfam" id="PF13480"/>
    </source>
</evidence>
<keyword evidence="6" id="KW-0012">Acyltransferase</keyword>
<dbReference type="PANTHER" id="PTHR36174:SF1">
    <property type="entry name" value="LIPID II:GLYCINE GLYCYLTRANSFERASE"/>
    <property type="match status" value="1"/>
</dbReference>
<dbReference type="SUPFAM" id="SSF55729">
    <property type="entry name" value="Acyl-CoA N-acyltransferases (Nat)"/>
    <property type="match status" value="1"/>
</dbReference>
<dbReference type="EC" id="2.3.2.16" evidence="8"/>
<evidence type="ECO:0000256" key="8">
    <source>
        <dbReference type="ARBA" id="ARBA00039074"/>
    </source>
</evidence>
<comment type="subcellular location">
    <subcellularLocation>
        <location evidence="1">Cytoplasm</location>
    </subcellularLocation>
</comment>
<dbReference type="EMBL" id="MWSK01000002">
    <property type="protein sequence ID" value="OXS79174.1"/>
    <property type="molecule type" value="Genomic_DNA"/>
</dbReference>
<dbReference type="AlphaFoldDB" id="A0A1N6RYV0"/>
<dbReference type="Gene3D" id="3.40.630.30">
    <property type="match status" value="1"/>
</dbReference>
<evidence type="ECO:0000313" key="16">
    <source>
        <dbReference type="Proteomes" id="UP000215545"/>
    </source>
</evidence>
<dbReference type="GO" id="GO:0071555">
    <property type="term" value="P:cell wall organization"/>
    <property type="evidence" value="ECO:0007669"/>
    <property type="project" value="UniProtKB-KW"/>
</dbReference>
<evidence type="ECO:0000256" key="10">
    <source>
        <dbReference type="ARBA" id="ARBA00042933"/>
    </source>
</evidence>
<protein>
    <recommendedName>
        <fullName evidence="9">Lipid II:glycine glycyltransferase</fullName>
        <ecNumber evidence="8">2.3.2.16</ecNumber>
    </recommendedName>
    <alternativeName>
        <fullName evidence="10">Factor essential for expression of methicillin resistance X</fullName>
    </alternativeName>
</protein>
<evidence type="ECO:0000256" key="4">
    <source>
        <dbReference type="ARBA" id="ARBA00022960"/>
    </source>
</evidence>
<dbReference type="InterPro" id="IPR038740">
    <property type="entry name" value="BioF2-like_GNAT_dom"/>
</dbReference>
<keyword evidence="5" id="KW-0573">Peptidoglycan synthesis</keyword>
<keyword evidence="7" id="KW-0961">Cell wall biogenesis/degradation</keyword>
<evidence type="ECO:0000256" key="2">
    <source>
        <dbReference type="ARBA" id="ARBA00009943"/>
    </source>
</evidence>
<dbReference type="InterPro" id="IPR003447">
    <property type="entry name" value="FEMABX"/>
</dbReference>
<dbReference type="GO" id="GO:0008360">
    <property type="term" value="P:regulation of cell shape"/>
    <property type="evidence" value="ECO:0007669"/>
    <property type="project" value="UniProtKB-KW"/>
</dbReference>
<dbReference type="PROSITE" id="PS51191">
    <property type="entry name" value="FEMABX"/>
    <property type="match status" value="1"/>
</dbReference>
<evidence type="ECO:0000256" key="11">
    <source>
        <dbReference type="ARBA" id="ARBA00048654"/>
    </source>
</evidence>
<feature type="domain" description="BioF2-like acetyltransferase" evidence="12">
    <location>
        <begin position="184"/>
        <end position="295"/>
    </location>
</feature>
<evidence type="ECO:0000313" key="14">
    <source>
        <dbReference type="EMBL" id="SIQ34038.1"/>
    </source>
</evidence>
<sequence length="355" mass="41553">MVFKVLSIAEKDEWRAYMEKFPQADIYFTADYCHIYENNGEGKAQLFVYENGEACIIYPYLLREINSSRLGISAQDPLYDIITPYGYGGPLCNIADEQERKKQFALFQQLFTEYCQAQNIVTEFVRFHPLIRNDRDYTGVSSSFNRNTVSLTLQEDEAAFMDSLRNKGRNRVKYAMKQGLTVTQEGLCHLDWFAENYAKTMEKNQADSYYFFKDGFFRDTMELLEENMTTFAVRYEGEVIASCMFMHYNDYVSYHLTGSKKEFLHLAPSNLLVWHAAVWFGKLGYKSMHLGGGYRQDDDLLRFKRNFTKNPLLDFYIGKKVHLPEQYEQLTKGIHAPEDFFPLYRHHSAVDKVSV</sequence>
<comment type="catalytic activity">
    <reaction evidence="11">
        <text>beta-D-GlcNAc-(1-&gt;4)-Mur2Ac(oyl-L-Ala-D-isoglutaminyl-L-Lys-D-Ala-D-Ala)-di-trans,octa-cis-undecaprenyl diphosphate + glycyl-tRNA(Gly) = beta-D-GlcNAc-(1-&gt;4)-Mur2Ac(oyl-L-Ala-D-isoglutaminyl-L-Lys-(N(6)-Gly)-D-Ala-D-Ala)-di-trans,octa-cis-undecaprenyl diphosphate + tRNA(Gly) + H(+)</text>
        <dbReference type="Rhea" id="RHEA:30435"/>
        <dbReference type="Rhea" id="RHEA-COMP:9664"/>
        <dbReference type="Rhea" id="RHEA-COMP:9683"/>
        <dbReference type="ChEBI" id="CHEBI:15378"/>
        <dbReference type="ChEBI" id="CHEBI:62233"/>
        <dbReference type="ChEBI" id="CHEBI:62234"/>
        <dbReference type="ChEBI" id="CHEBI:78442"/>
        <dbReference type="ChEBI" id="CHEBI:78522"/>
        <dbReference type="EC" id="2.3.2.16"/>
    </reaction>
</comment>
<evidence type="ECO:0000256" key="5">
    <source>
        <dbReference type="ARBA" id="ARBA00022984"/>
    </source>
</evidence>
<keyword evidence="3 14" id="KW-0808">Transferase</keyword>
<dbReference type="OrthoDB" id="9785911at2"/>
<evidence type="ECO:0000256" key="1">
    <source>
        <dbReference type="ARBA" id="ARBA00004496"/>
    </source>
</evidence>
<dbReference type="Proteomes" id="UP000186385">
    <property type="component" value="Unassembled WGS sequence"/>
</dbReference>
<dbReference type="GO" id="GO:0005737">
    <property type="term" value="C:cytoplasm"/>
    <property type="evidence" value="ECO:0007669"/>
    <property type="project" value="UniProtKB-SubCell"/>
</dbReference>
<evidence type="ECO:0000256" key="6">
    <source>
        <dbReference type="ARBA" id="ARBA00023315"/>
    </source>
</evidence>
<name>A0A1N6RYV0_9BACI</name>
<dbReference type="InterPro" id="IPR050644">
    <property type="entry name" value="PG_Glycine_Bridge_Synth"/>
</dbReference>
<evidence type="ECO:0000313" key="15">
    <source>
        <dbReference type="Proteomes" id="UP000186385"/>
    </source>
</evidence>
<dbReference type="STRING" id="1017273.SAMN05443094_102259"/>
<organism evidence="14 15">
    <name type="scientific">Domibacillus enclensis</name>
    <dbReference type="NCBI Taxonomy" id="1017273"/>
    <lineage>
        <taxon>Bacteria</taxon>
        <taxon>Bacillati</taxon>
        <taxon>Bacillota</taxon>
        <taxon>Bacilli</taxon>
        <taxon>Bacillales</taxon>
        <taxon>Bacillaceae</taxon>
        <taxon>Domibacillus</taxon>
    </lineage>
</organism>
<evidence type="ECO:0000256" key="9">
    <source>
        <dbReference type="ARBA" id="ARBA00040679"/>
    </source>
</evidence>
<dbReference type="EMBL" id="FTLX01000002">
    <property type="protein sequence ID" value="SIQ34038.1"/>
    <property type="molecule type" value="Genomic_DNA"/>
</dbReference>
<keyword evidence="16" id="KW-1185">Reference proteome</keyword>
<evidence type="ECO:0000313" key="13">
    <source>
        <dbReference type="EMBL" id="OXS79174.1"/>
    </source>
</evidence>
<dbReference type="Proteomes" id="UP000215545">
    <property type="component" value="Unassembled WGS sequence"/>
</dbReference>
<dbReference type="Pfam" id="PF13480">
    <property type="entry name" value="Acetyltransf_6"/>
    <property type="match status" value="1"/>
</dbReference>
<dbReference type="RefSeq" id="WP_052698434.1">
    <property type="nucleotide sequence ID" value="NZ_FTLX01000002.1"/>
</dbReference>
<comment type="similarity">
    <text evidence="2">Belongs to the FemABX family.</text>
</comment>
<evidence type="ECO:0000256" key="7">
    <source>
        <dbReference type="ARBA" id="ARBA00023316"/>
    </source>
</evidence>
<dbReference type="GO" id="GO:0009252">
    <property type="term" value="P:peptidoglycan biosynthetic process"/>
    <property type="evidence" value="ECO:0007669"/>
    <property type="project" value="UniProtKB-KW"/>
</dbReference>
<proteinExistence type="inferred from homology"/>
<reference evidence="14 15" key="1">
    <citation type="submission" date="2017-01" db="EMBL/GenBank/DDBJ databases">
        <authorList>
            <person name="Mah S.A."/>
            <person name="Swanson W.J."/>
            <person name="Moy G.W."/>
            <person name="Vacquier V.D."/>
        </authorList>
    </citation>
    <scope>NUCLEOTIDE SEQUENCE [LARGE SCALE GENOMIC DNA]</scope>
    <source>
        <strain evidence="14 15">NIO-1016</strain>
    </source>
</reference>
<gene>
    <name evidence="13" type="ORF">B1B05_05215</name>
    <name evidence="14" type="ORF">SAMN05443094_102259</name>
</gene>